<dbReference type="AlphaFoldDB" id="A0AAD1Y2V8"/>
<gene>
    <name evidence="1" type="ORF">ECRASSUSDP1_LOCUS25228</name>
</gene>
<sequence>MREESMHSIRLLSKVPNSFSKLIAKYCTSSLPSLKEMYFASLEFVMIHSHIPRRAAALHNKCKREFKNSEALGIQFKRSLLLKNHLICIEADYKRKEIYTEKEGKLRLSKIAH</sequence>
<keyword evidence="2" id="KW-1185">Reference proteome</keyword>
<proteinExistence type="predicted"/>
<reference evidence="1" key="1">
    <citation type="submission" date="2023-07" db="EMBL/GenBank/DDBJ databases">
        <authorList>
            <consortium name="AG Swart"/>
            <person name="Singh M."/>
            <person name="Singh A."/>
            <person name="Seah K."/>
            <person name="Emmerich C."/>
        </authorList>
    </citation>
    <scope>NUCLEOTIDE SEQUENCE</scope>
    <source>
        <strain evidence="1">DP1</strain>
    </source>
</reference>
<dbReference type="EMBL" id="CAMPGE010026017">
    <property type="protein sequence ID" value="CAI2383718.1"/>
    <property type="molecule type" value="Genomic_DNA"/>
</dbReference>
<evidence type="ECO:0000313" key="2">
    <source>
        <dbReference type="Proteomes" id="UP001295684"/>
    </source>
</evidence>
<evidence type="ECO:0000313" key="1">
    <source>
        <dbReference type="EMBL" id="CAI2383718.1"/>
    </source>
</evidence>
<dbReference type="Proteomes" id="UP001295684">
    <property type="component" value="Unassembled WGS sequence"/>
</dbReference>
<accession>A0AAD1Y2V8</accession>
<protein>
    <submittedName>
        <fullName evidence="1">Uncharacterized protein</fullName>
    </submittedName>
</protein>
<name>A0AAD1Y2V8_EUPCR</name>
<comment type="caution">
    <text evidence="1">The sequence shown here is derived from an EMBL/GenBank/DDBJ whole genome shotgun (WGS) entry which is preliminary data.</text>
</comment>
<organism evidence="1 2">
    <name type="scientific">Euplotes crassus</name>
    <dbReference type="NCBI Taxonomy" id="5936"/>
    <lineage>
        <taxon>Eukaryota</taxon>
        <taxon>Sar</taxon>
        <taxon>Alveolata</taxon>
        <taxon>Ciliophora</taxon>
        <taxon>Intramacronucleata</taxon>
        <taxon>Spirotrichea</taxon>
        <taxon>Hypotrichia</taxon>
        <taxon>Euplotida</taxon>
        <taxon>Euplotidae</taxon>
        <taxon>Moneuplotes</taxon>
    </lineage>
</organism>